<dbReference type="GO" id="GO:0016705">
    <property type="term" value="F:oxidoreductase activity, acting on paired donors, with incorporation or reduction of molecular oxygen"/>
    <property type="evidence" value="ECO:0007669"/>
    <property type="project" value="InterPro"/>
</dbReference>
<reference evidence="4" key="1">
    <citation type="journal article" date="2015" name="Nature">
        <title>Complex archaea that bridge the gap between prokaryotes and eukaryotes.</title>
        <authorList>
            <person name="Spang A."/>
            <person name="Saw J.H."/>
            <person name="Jorgensen S.L."/>
            <person name="Zaremba-Niedzwiedzka K."/>
            <person name="Martijn J."/>
            <person name="Lind A.E."/>
            <person name="van Eijk R."/>
            <person name="Schleper C."/>
            <person name="Guy L."/>
            <person name="Ettema T.J."/>
        </authorList>
    </citation>
    <scope>NUCLEOTIDE SEQUENCE</scope>
</reference>
<dbReference type="SUPFAM" id="SSF51679">
    <property type="entry name" value="Bacterial luciferase-like"/>
    <property type="match status" value="1"/>
</dbReference>
<evidence type="ECO:0000256" key="1">
    <source>
        <dbReference type="ARBA" id="ARBA00023002"/>
    </source>
</evidence>
<evidence type="ECO:0000313" key="4">
    <source>
        <dbReference type="EMBL" id="KKM17581.1"/>
    </source>
</evidence>
<gene>
    <name evidence="4" type="ORF">LCGC14_1674380</name>
</gene>
<proteinExistence type="predicted"/>
<protein>
    <recommendedName>
        <fullName evidence="3">Luciferase-like domain-containing protein</fullName>
    </recommendedName>
</protein>
<dbReference type="GO" id="GO:0004497">
    <property type="term" value="F:monooxygenase activity"/>
    <property type="evidence" value="ECO:0007669"/>
    <property type="project" value="UniProtKB-KW"/>
</dbReference>
<sequence>MKFGILHELSVAKPWHARSEYEVYHNALEQIELADTLGFDQAWAVEHHFLEEYSHCSAPEVFLAAAAARTKNIRLGHGIAVILPPFNHPVRCAERAAALDIISNGRLEFGTGRSATWTELGGFRCDPDLTKEMWDESVRAIPKMWTEEPFSWKGKFFSMPPRSIVPKPLQKPHPPLWVAVSSPETAIQAAERGIGCLGVSIGTPQEYQQRVK</sequence>
<dbReference type="Pfam" id="PF00296">
    <property type="entry name" value="Bac_luciferase"/>
    <property type="match status" value="1"/>
</dbReference>
<evidence type="ECO:0000256" key="2">
    <source>
        <dbReference type="ARBA" id="ARBA00023033"/>
    </source>
</evidence>
<dbReference type="GO" id="GO:0005829">
    <property type="term" value="C:cytosol"/>
    <property type="evidence" value="ECO:0007669"/>
    <property type="project" value="TreeGrafter"/>
</dbReference>
<evidence type="ECO:0000259" key="3">
    <source>
        <dbReference type="Pfam" id="PF00296"/>
    </source>
</evidence>
<dbReference type="EMBL" id="LAZR01014416">
    <property type="protein sequence ID" value="KKM17581.1"/>
    <property type="molecule type" value="Genomic_DNA"/>
</dbReference>
<dbReference type="InterPro" id="IPR036661">
    <property type="entry name" value="Luciferase-like_sf"/>
</dbReference>
<accession>A0A0F9HQJ0</accession>
<organism evidence="4">
    <name type="scientific">marine sediment metagenome</name>
    <dbReference type="NCBI Taxonomy" id="412755"/>
    <lineage>
        <taxon>unclassified sequences</taxon>
        <taxon>metagenomes</taxon>
        <taxon>ecological metagenomes</taxon>
    </lineage>
</organism>
<name>A0A0F9HQJ0_9ZZZZ</name>
<dbReference type="InterPro" id="IPR011251">
    <property type="entry name" value="Luciferase-like_dom"/>
</dbReference>
<dbReference type="PANTHER" id="PTHR30137:SF8">
    <property type="entry name" value="BLR5498 PROTEIN"/>
    <property type="match status" value="1"/>
</dbReference>
<keyword evidence="1" id="KW-0560">Oxidoreductase</keyword>
<comment type="caution">
    <text evidence="4">The sequence shown here is derived from an EMBL/GenBank/DDBJ whole genome shotgun (WGS) entry which is preliminary data.</text>
</comment>
<dbReference type="InterPro" id="IPR050766">
    <property type="entry name" value="Bact_Lucif_Oxidored"/>
</dbReference>
<keyword evidence="2" id="KW-0503">Monooxygenase</keyword>
<dbReference type="Gene3D" id="3.20.20.30">
    <property type="entry name" value="Luciferase-like domain"/>
    <property type="match status" value="1"/>
</dbReference>
<dbReference type="PANTHER" id="PTHR30137">
    <property type="entry name" value="LUCIFERASE-LIKE MONOOXYGENASE"/>
    <property type="match status" value="1"/>
</dbReference>
<dbReference type="AlphaFoldDB" id="A0A0F9HQJ0"/>
<feature type="non-terminal residue" evidence="4">
    <location>
        <position position="212"/>
    </location>
</feature>
<feature type="domain" description="Luciferase-like" evidence="3">
    <location>
        <begin position="1"/>
        <end position="210"/>
    </location>
</feature>